<dbReference type="Proteomes" id="UP001566132">
    <property type="component" value="Unassembled WGS sequence"/>
</dbReference>
<evidence type="ECO:0000256" key="3">
    <source>
        <dbReference type="ARBA" id="ARBA00022692"/>
    </source>
</evidence>
<proteinExistence type="inferred from homology"/>
<dbReference type="Pfam" id="PF08395">
    <property type="entry name" value="7tm_7"/>
    <property type="match status" value="1"/>
</dbReference>
<comment type="similarity">
    <text evidence="7">Belongs to the insect chemoreceptor superfamily. Gustatory receptor (GR) family.</text>
</comment>
<keyword evidence="9" id="KW-1185">Reference proteome</keyword>
<keyword evidence="3 7" id="KW-0812">Transmembrane</keyword>
<keyword evidence="4 7" id="KW-1133">Transmembrane helix</keyword>
<reference evidence="8 9" key="1">
    <citation type="submission" date="2024-05" db="EMBL/GenBank/DDBJ databases">
        <title>Genetic variation in Jamaican populations of the coffee berry borer (Hypothenemus hampei).</title>
        <authorList>
            <person name="Errbii M."/>
            <person name="Myrie A."/>
        </authorList>
    </citation>
    <scope>NUCLEOTIDE SEQUENCE [LARGE SCALE GENOMIC DNA]</scope>
    <source>
        <strain evidence="8">JA-Hopewell-2020-01-JO</strain>
        <tissue evidence="8">Whole body</tissue>
    </source>
</reference>
<evidence type="ECO:0000256" key="4">
    <source>
        <dbReference type="ARBA" id="ARBA00022989"/>
    </source>
</evidence>
<dbReference type="InterPro" id="IPR013604">
    <property type="entry name" value="7TM_chemorcpt"/>
</dbReference>
<evidence type="ECO:0000256" key="2">
    <source>
        <dbReference type="ARBA" id="ARBA00022475"/>
    </source>
</evidence>
<evidence type="ECO:0000256" key="7">
    <source>
        <dbReference type="RuleBase" id="RU363108"/>
    </source>
</evidence>
<keyword evidence="7" id="KW-0807">Transducer</keyword>
<dbReference type="AlphaFoldDB" id="A0ABD1ESX3"/>
<evidence type="ECO:0000313" key="9">
    <source>
        <dbReference type="Proteomes" id="UP001566132"/>
    </source>
</evidence>
<dbReference type="GO" id="GO:0038023">
    <property type="term" value="F:signaling receptor activity"/>
    <property type="evidence" value="ECO:0007669"/>
    <property type="project" value="UniProtKB-ARBA"/>
</dbReference>
<feature type="transmembrane region" description="Helical" evidence="7">
    <location>
        <begin position="20"/>
        <end position="39"/>
    </location>
</feature>
<feature type="transmembrane region" description="Helical" evidence="7">
    <location>
        <begin position="341"/>
        <end position="363"/>
    </location>
</feature>
<evidence type="ECO:0000256" key="1">
    <source>
        <dbReference type="ARBA" id="ARBA00004651"/>
    </source>
</evidence>
<dbReference type="GO" id="GO:0051606">
    <property type="term" value="P:detection of stimulus"/>
    <property type="evidence" value="ECO:0007669"/>
    <property type="project" value="UniProtKB-ARBA"/>
</dbReference>
<keyword evidence="5 7" id="KW-0472">Membrane</keyword>
<feature type="transmembrane region" description="Helical" evidence="7">
    <location>
        <begin position="103"/>
        <end position="122"/>
    </location>
</feature>
<protein>
    <recommendedName>
        <fullName evidence="7">Gustatory receptor</fullName>
    </recommendedName>
</protein>
<name>A0ABD1ESX3_HYPHA</name>
<dbReference type="EMBL" id="JBDJPC010000005">
    <property type="protein sequence ID" value="KAL1501904.1"/>
    <property type="molecule type" value="Genomic_DNA"/>
</dbReference>
<comment type="function">
    <text evidence="7">Gustatory receptor which mediates acceptance or avoidance behavior, depending on its substrates.</text>
</comment>
<feature type="transmembrane region" description="Helical" evidence="7">
    <location>
        <begin position="138"/>
        <end position="157"/>
    </location>
</feature>
<feature type="transmembrane region" description="Helical" evidence="7">
    <location>
        <begin position="218"/>
        <end position="236"/>
    </location>
</feature>
<evidence type="ECO:0000256" key="6">
    <source>
        <dbReference type="ARBA" id="ARBA00023170"/>
    </source>
</evidence>
<dbReference type="GO" id="GO:0007165">
    <property type="term" value="P:signal transduction"/>
    <property type="evidence" value="ECO:0007669"/>
    <property type="project" value="UniProtKB-KW"/>
</dbReference>
<sequence length="365" mass="42059">MAQIFSKKEGILTRLFKHKLVSNVAIGLIIIFHFSILIYSGNGKLQLYKKANRLTENGVILFVNILRNILLATMNTIGTIWIVKNYISSLPIANCRTRLLGRVTFFQMTGLVPLVFCIYFIGDQVGWSIYKYFVPEELWFFVMHLMICKYIVVASRIKKNFNGVNRRLAKFMNNDDSSESYSINIITFKNHQVMYDRIQQLNYRFNEFCNVLDKFNELFKGVVVMGMICIMMNILYNCTMLIEHIGNPYYRYKVKLAAAVSQPLMAIVSVGQAAAIAFIGESLQEEGEHTIRLCFMILNKLNKNLQWDSNLSTKEQIRFLLNQSKSRKVCLHAGGFFKLNWGILGAITTTVATYSIVIIQFLLKY</sequence>
<accession>A0ABD1ESX3</accession>
<keyword evidence="6 7" id="KW-0675">Receptor</keyword>
<gene>
    <name evidence="8" type="ORF">ABEB36_007138</name>
</gene>
<organism evidence="8 9">
    <name type="scientific">Hypothenemus hampei</name>
    <name type="common">Coffee berry borer</name>
    <dbReference type="NCBI Taxonomy" id="57062"/>
    <lineage>
        <taxon>Eukaryota</taxon>
        <taxon>Metazoa</taxon>
        <taxon>Ecdysozoa</taxon>
        <taxon>Arthropoda</taxon>
        <taxon>Hexapoda</taxon>
        <taxon>Insecta</taxon>
        <taxon>Pterygota</taxon>
        <taxon>Neoptera</taxon>
        <taxon>Endopterygota</taxon>
        <taxon>Coleoptera</taxon>
        <taxon>Polyphaga</taxon>
        <taxon>Cucujiformia</taxon>
        <taxon>Curculionidae</taxon>
        <taxon>Scolytinae</taxon>
        <taxon>Hypothenemus</taxon>
    </lineage>
</organism>
<comment type="caution">
    <text evidence="8">The sequence shown here is derived from an EMBL/GenBank/DDBJ whole genome shotgun (WGS) entry which is preliminary data.</text>
</comment>
<evidence type="ECO:0000256" key="5">
    <source>
        <dbReference type="ARBA" id="ARBA00023136"/>
    </source>
</evidence>
<comment type="caution">
    <text evidence="7">Lacks conserved residue(s) required for the propagation of feature annotation.</text>
</comment>
<evidence type="ECO:0000313" key="8">
    <source>
        <dbReference type="EMBL" id="KAL1501904.1"/>
    </source>
</evidence>
<keyword evidence="2 7" id="KW-1003">Cell membrane</keyword>
<feature type="transmembrane region" description="Helical" evidence="7">
    <location>
        <begin position="59"/>
        <end position="83"/>
    </location>
</feature>
<dbReference type="PANTHER" id="PTHR21421:SF29">
    <property type="entry name" value="GUSTATORY RECEPTOR 5A FOR TREHALOSE-RELATED"/>
    <property type="match status" value="1"/>
</dbReference>
<comment type="subcellular location">
    <subcellularLocation>
        <location evidence="1 7">Cell membrane</location>
        <topology evidence="1 7">Multi-pass membrane protein</topology>
    </subcellularLocation>
</comment>
<dbReference type="PANTHER" id="PTHR21421">
    <property type="entry name" value="GUSTATORY RECEPTOR"/>
    <property type="match status" value="1"/>
</dbReference>
<dbReference type="GO" id="GO:0005886">
    <property type="term" value="C:plasma membrane"/>
    <property type="evidence" value="ECO:0007669"/>
    <property type="project" value="UniProtKB-SubCell"/>
</dbReference>